<protein>
    <submittedName>
        <fullName evidence="2">Phenolic acid decarboxylase</fullName>
    </submittedName>
</protein>
<dbReference type="EMBL" id="JAEMNX010000020">
    <property type="protein sequence ID" value="MBJ7539047.1"/>
    <property type="molecule type" value="Genomic_DNA"/>
</dbReference>
<feature type="active site" description="Proton acceptor" evidence="1">
    <location>
        <position position="71"/>
    </location>
</feature>
<dbReference type="Proteomes" id="UP000628710">
    <property type="component" value="Unassembled WGS sequence"/>
</dbReference>
<dbReference type="InterPro" id="IPR012674">
    <property type="entry name" value="Calycin"/>
</dbReference>
<feature type="active site" description="Proton donor" evidence="1">
    <location>
        <position position="26"/>
    </location>
</feature>
<dbReference type="GO" id="GO:0016831">
    <property type="term" value="F:carboxy-lyase activity"/>
    <property type="evidence" value="ECO:0007669"/>
    <property type="project" value="InterPro"/>
</dbReference>
<evidence type="ECO:0000256" key="1">
    <source>
        <dbReference type="PIRSR" id="PIRSR011561-1"/>
    </source>
</evidence>
<dbReference type="PIRSF" id="PIRSF011561">
    <property type="entry name" value="PAD"/>
    <property type="match status" value="1"/>
</dbReference>
<dbReference type="Gene3D" id="2.40.128.20">
    <property type="match status" value="1"/>
</dbReference>
<dbReference type="PANTHER" id="PTHR40087:SF1">
    <property type="entry name" value="PHENOLIC ACID DECARBOXYLASE PADC"/>
    <property type="match status" value="1"/>
</dbReference>
<evidence type="ECO:0000313" key="3">
    <source>
        <dbReference type="Proteomes" id="UP000628710"/>
    </source>
</evidence>
<sequence length="180" mass="20639">MDFNKDDVSGFVGKSFIYIYDAGWRYELYVKNEVTIDYRVHSGIVAGRWVKDQAVNIVRIAKDVYRVSWSEPTGNNVALSLNLHNYIVHGTIFFPRWVINDPKKIACFQNEYLNEMEAYREAGPVYPIEVVDSFATLIYMRDCGINNEEVIACPPSELPDNYPECLSDKNLLPKKESALA</sequence>
<accession>A0A934N2U3</accession>
<name>A0A934N2U3_9GAMM</name>
<dbReference type="SMR" id="A0A934N2U3"/>
<gene>
    <name evidence="2" type="ORF">I8J31_15315</name>
</gene>
<dbReference type="PANTHER" id="PTHR40087">
    <property type="entry name" value="PHENOLIC ACID DECARBOXYLASE PADC"/>
    <property type="match status" value="1"/>
</dbReference>
<dbReference type="InterPro" id="IPR008729">
    <property type="entry name" value="PA_de_COase"/>
</dbReference>
<evidence type="ECO:0000313" key="2">
    <source>
        <dbReference type="EMBL" id="MBJ7539047.1"/>
    </source>
</evidence>
<organism evidence="2 3">
    <name type="scientific">Marinomonas transparens</name>
    <dbReference type="NCBI Taxonomy" id="2795388"/>
    <lineage>
        <taxon>Bacteria</taxon>
        <taxon>Pseudomonadati</taxon>
        <taxon>Pseudomonadota</taxon>
        <taxon>Gammaproteobacteria</taxon>
        <taxon>Oceanospirillales</taxon>
        <taxon>Oceanospirillaceae</taxon>
        <taxon>Marinomonas</taxon>
    </lineage>
</organism>
<keyword evidence="3" id="KW-1185">Reference proteome</keyword>
<proteinExistence type="predicted"/>
<dbReference type="RefSeq" id="WP_199469452.1">
    <property type="nucleotide sequence ID" value="NZ_JAEMNX010000020.1"/>
</dbReference>
<dbReference type="SUPFAM" id="SSF50814">
    <property type="entry name" value="Lipocalins"/>
    <property type="match status" value="1"/>
</dbReference>
<comment type="caution">
    <text evidence="2">The sequence shown here is derived from an EMBL/GenBank/DDBJ whole genome shotgun (WGS) entry which is preliminary data.</text>
</comment>
<dbReference type="CDD" id="cd14241">
    <property type="entry name" value="PAD"/>
    <property type="match status" value="1"/>
</dbReference>
<dbReference type="Pfam" id="PF05870">
    <property type="entry name" value="PA_decarbox"/>
    <property type="match status" value="1"/>
</dbReference>
<dbReference type="AlphaFoldDB" id="A0A934N2U3"/>
<reference evidence="2" key="1">
    <citation type="submission" date="2020-12" db="EMBL/GenBank/DDBJ databases">
        <title>Marinomonas arctica sp. nov., a psychrotolerant bacterium isolated from the Arctic.</title>
        <authorList>
            <person name="Zhang Y."/>
        </authorList>
    </citation>
    <scope>NUCLEOTIDE SEQUENCE</scope>
    <source>
        <strain evidence="2">C1424</strain>
    </source>
</reference>